<feature type="transmembrane region" description="Helical" evidence="1">
    <location>
        <begin position="71"/>
        <end position="96"/>
    </location>
</feature>
<evidence type="ECO:0000313" key="2">
    <source>
        <dbReference type="EMBL" id="EOK14676.1"/>
    </source>
</evidence>
<dbReference type="EMBL" id="ASDZ01000012">
    <property type="protein sequence ID" value="EOK14676.1"/>
    <property type="molecule type" value="Genomic_DNA"/>
</dbReference>
<keyword evidence="1" id="KW-1133">Transmembrane helix</keyword>
<dbReference type="AlphaFoldDB" id="R3KMM7"/>
<dbReference type="Proteomes" id="UP000013638">
    <property type="component" value="Unassembled WGS sequence"/>
</dbReference>
<reference evidence="2 3" key="1">
    <citation type="submission" date="2013-02" db="EMBL/GenBank/DDBJ databases">
        <title>The Genome Sequence of Enterococcus faecalis ATCC_6055.</title>
        <authorList>
            <consortium name="The Broad Institute Genome Sequencing Platform"/>
            <consortium name="The Broad Institute Genome Sequencing Center for Infectious Disease"/>
            <person name="Earl A.M."/>
            <person name="Gilmore M.S."/>
            <person name="Lebreton F."/>
            <person name="Walker B."/>
            <person name="Young S.K."/>
            <person name="Zeng Q."/>
            <person name="Gargeya S."/>
            <person name="Fitzgerald M."/>
            <person name="Haas B."/>
            <person name="Abouelleil A."/>
            <person name="Alvarado L."/>
            <person name="Arachchi H.M."/>
            <person name="Berlin A.M."/>
            <person name="Chapman S.B."/>
            <person name="Dewar J."/>
            <person name="Goldberg J."/>
            <person name="Griggs A."/>
            <person name="Gujja S."/>
            <person name="Hansen M."/>
            <person name="Howarth C."/>
            <person name="Imamovic A."/>
            <person name="Larimer J."/>
            <person name="McCowan C."/>
            <person name="Murphy C."/>
            <person name="Neiman D."/>
            <person name="Pearson M."/>
            <person name="Priest M."/>
            <person name="Roberts A."/>
            <person name="Saif S."/>
            <person name="Shea T."/>
            <person name="Sisk P."/>
            <person name="Sykes S."/>
            <person name="Wortman J."/>
            <person name="Nusbaum C."/>
            <person name="Birren B."/>
        </authorList>
    </citation>
    <scope>NUCLEOTIDE SEQUENCE [LARGE SCALE GENOMIC DNA]</scope>
    <source>
        <strain evidence="2 3">ATCC 6055</strain>
    </source>
</reference>
<accession>R3KMM7</accession>
<evidence type="ECO:0000256" key="1">
    <source>
        <dbReference type="SAM" id="Phobius"/>
    </source>
</evidence>
<proteinExistence type="predicted"/>
<gene>
    <name evidence="2" type="ORF">WOU_00833</name>
</gene>
<sequence length="127" mass="14597">MGWEVRRPVWFEYSGLMLFLSSLIYIFKEGYFKQENSVIVNLSLVSFIICCMGVAFLVSMSCLLSAYDSKFGFIWVVFLLLLVSSLYLIIVTTGVFGYPSLYWQLILHGSFILNLLIQVGIFIYSKL</sequence>
<evidence type="ECO:0000313" key="3">
    <source>
        <dbReference type="Proteomes" id="UP000013638"/>
    </source>
</evidence>
<comment type="caution">
    <text evidence="2">The sequence shown here is derived from an EMBL/GenBank/DDBJ whole genome shotgun (WGS) entry which is preliminary data.</text>
</comment>
<name>R3KMM7_ENTFL</name>
<keyword evidence="1" id="KW-0472">Membrane</keyword>
<keyword evidence="1" id="KW-0812">Transmembrane</keyword>
<dbReference type="HOGENOM" id="CLU_1967136_0_0_9"/>
<feature type="transmembrane region" description="Helical" evidence="1">
    <location>
        <begin position="39"/>
        <end position="64"/>
    </location>
</feature>
<feature type="transmembrane region" description="Helical" evidence="1">
    <location>
        <begin position="102"/>
        <end position="124"/>
    </location>
</feature>
<dbReference type="RefSeq" id="WP_010828652.1">
    <property type="nucleotide sequence ID" value="NZ_KB944851.1"/>
</dbReference>
<feature type="transmembrane region" description="Helical" evidence="1">
    <location>
        <begin position="9"/>
        <end position="27"/>
    </location>
</feature>
<organism evidence="2 3">
    <name type="scientific">Enterococcus faecalis ATCC 6055</name>
    <dbReference type="NCBI Taxonomy" id="1169311"/>
    <lineage>
        <taxon>Bacteria</taxon>
        <taxon>Bacillati</taxon>
        <taxon>Bacillota</taxon>
        <taxon>Bacilli</taxon>
        <taxon>Lactobacillales</taxon>
        <taxon>Enterococcaceae</taxon>
        <taxon>Enterococcus</taxon>
    </lineage>
</organism>
<protein>
    <submittedName>
        <fullName evidence="2">Uncharacterized protein</fullName>
    </submittedName>
</protein>